<dbReference type="AlphaFoldDB" id="A0A5B9WCT6"/>
<evidence type="ECO:0000313" key="6">
    <source>
        <dbReference type="EMBL" id="QEH37690.1"/>
    </source>
</evidence>
<dbReference type="KEGG" id="agv:OJF2_62810"/>
<evidence type="ECO:0000256" key="4">
    <source>
        <dbReference type="PROSITE-ProRule" id="PRU00333"/>
    </source>
</evidence>
<dbReference type="InterPro" id="IPR003726">
    <property type="entry name" value="HCY_dom"/>
</dbReference>
<dbReference type="Proteomes" id="UP000324233">
    <property type="component" value="Chromosome"/>
</dbReference>
<feature type="domain" description="Hcy-binding" evidence="5">
    <location>
        <begin position="2"/>
        <end position="290"/>
    </location>
</feature>
<comment type="cofactor">
    <cofactor evidence="3">
        <name>Zn(2+)</name>
        <dbReference type="ChEBI" id="CHEBI:29105"/>
    </cofactor>
    <text evidence="3">Binds 1 zinc ion per subunit.</text>
</comment>
<gene>
    <name evidence="6" type="primary">yitJ</name>
    <name evidence="6" type="ORF">OJF2_62810</name>
</gene>
<dbReference type="PANTHER" id="PTHR11103">
    <property type="entry name" value="SLR1189 PROTEIN"/>
    <property type="match status" value="1"/>
</dbReference>
<dbReference type="GO" id="GO:0008168">
    <property type="term" value="F:methyltransferase activity"/>
    <property type="evidence" value="ECO:0007669"/>
    <property type="project" value="UniProtKB-UniRule"/>
</dbReference>
<sequence>MSRLRELFGGQEVVLTDGAWGTELQGRGLAMGRPGDPWNLERPADVLAVARAYVGAGSRVILTNTFRANAVALAAIGLEGRVGEINRRGAQISREAAAARPGVRVFGSMGPTGKVLATGEIGPEAVSSAFDEQAKALAAGGVDALLFETFSEIEEARLAVRAARAAGLPIVVSFAFWRGEERDRTMTGASPEDAGAAMAEEGADAVGANCGEGPEAFPGVCRRLKASSGLPVWIKPNAGLPSLREGRAVYAMTPEEFGGHAASIVDAGANFLGGCCGTSPEFIRALAGMLESCASE</sequence>
<dbReference type="Pfam" id="PF02574">
    <property type="entry name" value="S-methyl_trans"/>
    <property type="match status" value="1"/>
</dbReference>
<dbReference type="GO" id="GO:0008270">
    <property type="term" value="F:zinc ion binding"/>
    <property type="evidence" value="ECO:0007669"/>
    <property type="project" value="InterPro"/>
</dbReference>
<proteinExistence type="predicted"/>
<keyword evidence="7" id="KW-1185">Reference proteome</keyword>
<feature type="binding site" evidence="3 4">
    <location>
        <position position="210"/>
    </location>
    <ligand>
        <name>Zn(2+)</name>
        <dbReference type="ChEBI" id="CHEBI:29105"/>
    </ligand>
</feature>
<accession>A0A5B9WCT6</accession>
<keyword evidence="2 4" id="KW-0808">Transferase</keyword>
<dbReference type="OrthoDB" id="9803687at2"/>
<evidence type="ECO:0000256" key="3">
    <source>
        <dbReference type="PIRSR" id="PIRSR037505-2"/>
    </source>
</evidence>
<evidence type="ECO:0000256" key="2">
    <source>
        <dbReference type="ARBA" id="ARBA00022679"/>
    </source>
</evidence>
<dbReference type="PIRSF" id="PIRSF037505">
    <property type="entry name" value="Betaine_HMT"/>
    <property type="match status" value="1"/>
</dbReference>
<keyword evidence="1 4" id="KW-0489">Methyltransferase</keyword>
<dbReference type="PROSITE" id="PS50970">
    <property type="entry name" value="HCY"/>
    <property type="match status" value="1"/>
</dbReference>
<dbReference type="GO" id="GO:0009086">
    <property type="term" value="P:methionine biosynthetic process"/>
    <property type="evidence" value="ECO:0007669"/>
    <property type="project" value="InterPro"/>
</dbReference>
<reference evidence="6 7" key="1">
    <citation type="submission" date="2019-08" db="EMBL/GenBank/DDBJ databases">
        <title>Deep-cultivation of Planctomycetes and their phenomic and genomic characterization uncovers novel biology.</title>
        <authorList>
            <person name="Wiegand S."/>
            <person name="Jogler M."/>
            <person name="Boedeker C."/>
            <person name="Pinto D."/>
            <person name="Vollmers J."/>
            <person name="Rivas-Marin E."/>
            <person name="Kohn T."/>
            <person name="Peeters S.H."/>
            <person name="Heuer A."/>
            <person name="Rast P."/>
            <person name="Oberbeckmann S."/>
            <person name="Bunk B."/>
            <person name="Jeske O."/>
            <person name="Meyerdierks A."/>
            <person name="Storesund J.E."/>
            <person name="Kallscheuer N."/>
            <person name="Luecker S."/>
            <person name="Lage O.M."/>
            <person name="Pohl T."/>
            <person name="Merkel B.J."/>
            <person name="Hornburger P."/>
            <person name="Mueller R.-W."/>
            <person name="Bruemmer F."/>
            <person name="Labrenz M."/>
            <person name="Spormann A.M."/>
            <person name="Op den Camp H."/>
            <person name="Overmann J."/>
            <person name="Amann R."/>
            <person name="Jetten M.S.M."/>
            <person name="Mascher T."/>
            <person name="Medema M.H."/>
            <person name="Devos D.P."/>
            <person name="Kaster A.-K."/>
            <person name="Ovreas L."/>
            <person name="Rohde M."/>
            <person name="Galperin M.Y."/>
            <person name="Jogler C."/>
        </authorList>
    </citation>
    <scope>NUCLEOTIDE SEQUENCE [LARGE SCALE GENOMIC DNA]</scope>
    <source>
        <strain evidence="6 7">OJF2</strain>
    </source>
</reference>
<dbReference type="InterPro" id="IPR036589">
    <property type="entry name" value="HCY_dom_sf"/>
</dbReference>
<organism evidence="6 7">
    <name type="scientific">Aquisphaera giovannonii</name>
    <dbReference type="NCBI Taxonomy" id="406548"/>
    <lineage>
        <taxon>Bacteria</taxon>
        <taxon>Pseudomonadati</taxon>
        <taxon>Planctomycetota</taxon>
        <taxon>Planctomycetia</taxon>
        <taxon>Isosphaerales</taxon>
        <taxon>Isosphaeraceae</taxon>
        <taxon>Aquisphaera</taxon>
    </lineage>
</organism>
<dbReference type="EMBL" id="CP042997">
    <property type="protein sequence ID" value="QEH37690.1"/>
    <property type="molecule type" value="Genomic_DNA"/>
</dbReference>
<keyword evidence="3 4" id="KW-0479">Metal-binding</keyword>
<keyword evidence="3 4" id="KW-0862">Zinc</keyword>
<feature type="binding site" evidence="3 4">
    <location>
        <position position="276"/>
    </location>
    <ligand>
        <name>Zn(2+)</name>
        <dbReference type="ChEBI" id="CHEBI:29105"/>
    </ligand>
</feature>
<protein>
    <submittedName>
        <fullName evidence="6">Bifunctional homocysteine S-methyltransferase/5,10-methylenetetrahydrofolate reductase</fullName>
    </submittedName>
</protein>
<evidence type="ECO:0000256" key="1">
    <source>
        <dbReference type="ARBA" id="ARBA00022603"/>
    </source>
</evidence>
<dbReference type="Gene3D" id="3.20.20.330">
    <property type="entry name" value="Homocysteine-binding-like domain"/>
    <property type="match status" value="1"/>
</dbReference>
<dbReference type="GO" id="GO:0032259">
    <property type="term" value="P:methylation"/>
    <property type="evidence" value="ECO:0007669"/>
    <property type="project" value="UniProtKB-KW"/>
</dbReference>
<name>A0A5B9WCT6_9BACT</name>
<evidence type="ECO:0000259" key="5">
    <source>
        <dbReference type="PROSITE" id="PS50970"/>
    </source>
</evidence>
<dbReference type="PANTHER" id="PTHR11103:SF18">
    <property type="entry name" value="SLR1189 PROTEIN"/>
    <property type="match status" value="1"/>
</dbReference>
<feature type="binding site" evidence="3 4">
    <location>
        <position position="275"/>
    </location>
    <ligand>
        <name>Zn(2+)</name>
        <dbReference type="ChEBI" id="CHEBI:29105"/>
    </ligand>
</feature>
<dbReference type="SUPFAM" id="SSF82282">
    <property type="entry name" value="Homocysteine S-methyltransferase"/>
    <property type="match status" value="1"/>
</dbReference>
<dbReference type="RefSeq" id="WP_148597215.1">
    <property type="nucleotide sequence ID" value="NZ_CP042997.1"/>
</dbReference>
<evidence type="ECO:0000313" key="7">
    <source>
        <dbReference type="Proteomes" id="UP000324233"/>
    </source>
</evidence>
<dbReference type="InterPro" id="IPR017226">
    <property type="entry name" value="BHMT-like"/>
</dbReference>